<dbReference type="GO" id="GO:0004114">
    <property type="term" value="F:3',5'-cyclic-nucleotide phosphodiesterase activity"/>
    <property type="evidence" value="ECO:0007669"/>
    <property type="project" value="InterPro"/>
</dbReference>
<dbReference type="InterPro" id="IPR036971">
    <property type="entry name" value="PDEase_catalytic_dom_sf"/>
</dbReference>
<sequence>ERAMAKQMVTLEVLSYHASAAEEETRELQVTVAAVVPSAQTLNLTDFYFSDFDLSDFETTLCTIRMFTDLNLVQNFQMKHEV</sequence>
<feature type="non-terminal residue" evidence="2">
    <location>
        <position position="82"/>
    </location>
</feature>
<dbReference type="Gene3D" id="1.10.1300.10">
    <property type="entry name" value="3'5'-cyclic nucleotide phosphodiesterase, catalytic domain"/>
    <property type="match status" value="1"/>
</dbReference>
<proteinExistence type="predicted"/>
<evidence type="ECO:0000313" key="3">
    <source>
        <dbReference type="Proteomes" id="UP000532437"/>
    </source>
</evidence>
<keyword evidence="3" id="KW-1185">Reference proteome</keyword>
<comment type="caution">
    <text evidence="2">The sequence shown here is derived from an EMBL/GenBank/DDBJ whole genome shotgun (WGS) entry which is preliminary data.</text>
</comment>
<name>A0A7K5PEG9_9CORV</name>
<feature type="non-terminal residue" evidence="2">
    <location>
        <position position="1"/>
    </location>
</feature>
<organism evidence="2 3">
    <name type="scientific">Erythrocercus mccallii</name>
    <dbReference type="NCBI Taxonomy" id="107208"/>
    <lineage>
        <taxon>Eukaryota</taxon>
        <taxon>Metazoa</taxon>
        <taxon>Chordata</taxon>
        <taxon>Craniata</taxon>
        <taxon>Vertebrata</taxon>
        <taxon>Euteleostomi</taxon>
        <taxon>Archelosauria</taxon>
        <taxon>Archosauria</taxon>
        <taxon>Dinosauria</taxon>
        <taxon>Saurischia</taxon>
        <taxon>Theropoda</taxon>
        <taxon>Coelurosauria</taxon>
        <taxon>Aves</taxon>
        <taxon>Neognathae</taxon>
        <taxon>Neoaves</taxon>
        <taxon>Telluraves</taxon>
        <taxon>Australaves</taxon>
        <taxon>Passeriformes</taxon>
        <taxon>Corvoidea</taxon>
        <taxon>Dicruridae</taxon>
        <taxon>Erythrocercus</taxon>
    </lineage>
</organism>
<feature type="domain" description="PDEase" evidence="1">
    <location>
        <begin position="24"/>
        <end position="82"/>
    </location>
</feature>
<dbReference type="InterPro" id="IPR002073">
    <property type="entry name" value="PDEase_catalytic_dom"/>
</dbReference>
<accession>A0A7K5PEG9</accession>
<reference evidence="2 3" key="1">
    <citation type="submission" date="2019-09" db="EMBL/GenBank/DDBJ databases">
        <title>Bird 10,000 Genomes (B10K) Project - Family phase.</title>
        <authorList>
            <person name="Zhang G."/>
        </authorList>
    </citation>
    <scope>NUCLEOTIDE SEQUENCE [LARGE SCALE GENOMIC DNA]</scope>
    <source>
        <strain evidence="2">B10K-DU-002-60</strain>
        <tissue evidence="2">Muscle</tissue>
    </source>
</reference>
<dbReference type="Proteomes" id="UP000532437">
    <property type="component" value="Unassembled WGS sequence"/>
</dbReference>
<dbReference type="SUPFAM" id="SSF109604">
    <property type="entry name" value="HD-domain/PDEase-like"/>
    <property type="match status" value="1"/>
</dbReference>
<evidence type="ECO:0000259" key="1">
    <source>
        <dbReference type="PROSITE" id="PS51845"/>
    </source>
</evidence>
<evidence type="ECO:0000313" key="2">
    <source>
        <dbReference type="EMBL" id="NWT53429.1"/>
    </source>
</evidence>
<dbReference type="GO" id="GO:0007165">
    <property type="term" value="P:signal transduction"/>
    <property type="evidence" value="ECO:0007669"/>
    <property type="project" value="InterPro"/>
</dbReference>
<dbReference type="AlphaFoldDB" id="A0A7K5PEG9"/>
<dbReference type="EMBL" id="VZRG01000658">
    <property type="protein sequence ID" value="NWT53429.1"/>
    <property type="molecule type" value="Genomic_DNA"/>
</dbReference>
<dbReference type="PROSITE" id="PS51845">
    <property type="entry name" value="PDEASE_I_2"/>
    <property type="match status" value="1"/>
</dbReference>
<protein>
    <submittedName>
        <fullName evidence="2">PDE5A phosphodiesterase</fullName>
    </submittedName>
</protein>
<gene>
    <name evidence="2" type="primary">Pde5a_0</name>
    <name evidence="2" type="ORF">ERYMCC_R03653</name>
</gene>